<evidence type="ECO:0000313" key="5">
    <source>
        <dbReference type="EMBL" id="BAH17795.1"/>
    </source>
</evidence>
<evidence type="ECO:0000259" key="4">
    <source>
        <dbReference type="PROSITE" id="PS50206"/>
    </source>
</evidence>
<dbReference type="InterPro" id="IPR001763">
    <property type="entry name" value="Rhodanese-like_dom"/>
</dbReference>
<dbReference type="PROSITE" id="PS00683">
    <property type="entry name" value="RHODANESE_2"/>
    <property type="match status" value="1"/>
</dbReference>
<dbReference type="EMBL" id="AP009484">
    <property type="protein sequence ID" value="BAH17795.1"/>
    <property type="molecule type" value="Genomic_DNA"/>
</dbReference>
<dbReference type="CDD" id="cd01449">
    <property type="entry name" value="TST_Repeat_2"/>
    <property type="match status" value="1"/>
</dbReference>
<dbReference type="Gene3D" id="3.40.250.10">
    <property type="entry name" value="Rhodanese-like domain"/>
    <property type="match status" value="2"/>
</dbReference>
<dbReference type="AlphaFoldDB" id="B9EC34"/>
<dbReference type="SUPFAM" id="SSF52821">
    <property type="entry name" value="Rhodanese/Cell cycle control phosphatase"/>
    <property type="match status" value="2"/>
</dbReference>
<dbReference type="PANTHER" id="PTHR11364:SF27">
    <property type="entry name" value="SULFURTRANSFERASE"/>
    <property type="match status" value="1"/>
</dbReference>
<dbReference type="InterPro" id="IPR036873">
    <property type="entry name" value="Rhodanese-like_dom_sf"/>
</dbReference>
<feature type="domain" description="Rhodanese" evidence="4">
    <location>
        <begin position="169"/>
        <end position="276"/>
    </location>
</feature>
<keyword evidence="2" id="KW-0677">Repeat</keyword>
<dbReference type="KEGG" id="mcl:MCCL_1088"/>
<keyword evidence="1 3" id="KW-0808">Transferase</keyword>
<sequence>MKIWIDEREALEYYISDQAVIFDCRGIMDNNTQSLEQFNQQHIQNSIFSFPILTGNNPMSSGRHPLPDLNEFYRFVKIHAQDKMIIAVDNKDSFFGTRFLYLCHLVGLDCYIIDGGYENLDGFSQYFVSETDFLSVNRVVMSDKNIDTDNKNMNYNKAIFIDIETLLKNDEERILIDARSKERFIGLFEPIDTVAGHIPEAINIPYNDCFEDGYIKDRAALTTLFQVTQDNPVTVYCGSGLSATPLYAALRSLDRDVALYAGSFSEWISFYPDKIETGD</sequence>
<dbReference type="PANTHER" id="PTHR11364">
    <property type="entry name" value="THIOSULFATE SULFERTANSFERASE"/>
    <property type="match status" value="1"/>
</dbReference>
<reference evidence="5 6" key="1">
    <citation type="journal article" date="2009" name="J. Bacteriol.">
        <title>Complete genome sequence of Macrococcus caseolyticus strain JCSCS5402, reflecting the ancestral genome of the human-pathogenic staphylococci.</title>
        <authorList>
            <person name="Baba T."/>
            <person name="Kuwahara-Arai K."/>
            <person name="Uchiyama I."/>
            <person name="Takeuchi F."/>
            <person name="Ito T."/>
            <person name="Hiramatsu K."/>
        </authorList>
    </citation>
    <scope>NUCLEOTIDE SEQUENCE [LARGE SCALE GENOMIC DNA]</scope>
    <source>
        <strain evidence="5 6">JCSC5402</strain>
    </source>
</reference>
<evidence type="ECO:0000313" key="6">
    <source>
        <dbReference type="Proteomes" id="UP000001383"/>
    </source>
</evidence>
<dbReference type="InterPro" id="IPR045078">
    <property type="entry name" value="TST/MPST-like"/>
</dbReference>
<name>B9EC34_MACCJ</name>
<dbReference type="HOGENOM" id="CLU_031618_0_0_9"/>
<organism evidence="5 6">
    <name type="scientific">Macrococcus caseolyticus (strain JCSC5402)</name>
    <name type="common">Macrococcoides caseolyticum</name>
    <dbReference type="NCBI Taxonomy" id="458233"/>
    <lineage>
        <taxon>Bacteria</taxon>
        <taxon>Bacillati</taxon>
        <taxon>Bacillota</taxon>
        <taxon>Bacilli</taxon>
        <taxon>Bacillales</taxon>
        <taxon>Staphylococcaceae</taxon>
        <taxon>Macrococcoides</taxon>
    </lineage>
</organism>
<proteinExistence type="predicted"/>
<gene>
    <name evidence="5" type="ordered locus">MCCL_1088</name>
</gene>
<evidence type="ECO:0000256" key="3">
    <source>
        <dbReference type="RuleBase" id="RU000507"/>
    </source>
</evidence>
<dbReference type="GO" id="GO:0004792">
    <property type="term" value="F:thiosulfate-cyanide sulfurtransferase activity"/>
    <property type="evidence" value="ECO:0007669"/>
    <property type="project" value="InterPro"/>
</dbReference>
<evidence type="ECO:0000256" key="2">
    <source>
        <dbReference type="ARBA" id="ARBA00022737"/>
    </source>
</evidence>
<accession>B9EC34</accession>
<dbReference type="eggNOG" id="COG2897">
    <property type="taxonomic scope" value="Bacteria"/>
</dbReference>
<protein>
    <recommendedName>
        <fullName evidence="3">Sulfurtransferase</fullName>
    </recommendedName>
</protein>
<dbReference type="InterPro" id="IPR001307">
    <property type="entry name" value="Thiosulphate_STrfase_CS"/>
</dbReference>
<dbReference type="OrthoDB" id="9770030at2"/>
<dbReference type="PROSITE" id="PS50206">
    <property type="entry name" value="RHODANESE_3"/>
    <property type="match status" value="1"/>
</dbReference>
<dbReference type="SMART" id="SM00450">
    <property type="entry name" value="RHOD"/>
    <property type="match status" value="1"/>
</dbReference>
<evidence type="ECO:0000256" key="1">
    <source>
        <dbReference type="ARBA" id="ARBA00022679"/>
    </source>
</evidence>
<dbReference type="Proteomes" id="UP000001383">
    <property type="component" value="Chromosome"/>
</dbReference>
<dbReference type="STRING" id="458233.MCCL_1088"/>
<dbReference type="RefSeq" id="WP_012656993.1">
    <property type="nucleotide sequence ID" value="NC_011999.1"/>
</dbReference>
<dbReference type="Pfam" id="PF00581">
    <property type="entry name" value="Rhodanese"/>
    <property type="match status" value="2"/>
</dbReference>